<evidence type="ECO:0000256" key="1">
    <source>
        <dbReference type="SAM" id="MobiDB-lite"/>
    </source>
</evidence>
<dbReference type="NCBIfam" id="TIGR00702">
    <property type="entry name" value="YcaO-type kinase domain"/>
    <property type="match status" value="1"/>
</dbReference>
<proteinExistence type="predicted"/>
<dbReference type="Gene3D" id="3.30.160.660">
    <property type="match status" value="1"/>
</dbReference>
<dbReference type="InterPro" id="IPR003776">
    <property type="entry name" value="YcaO-like_dom"/>
</dbReference>
<evidence type="ECO:0000313" key="4">
    <source>
        <dbReference type="Proteomes" id="UP000185557"/>
    </source>
</evidence>
<feature type="compositionally biased region" description="Basic residues" evidence="1">
    <location>
        <begin position="11"/>
        <end position="21"/>
    </location>
</feature>
<keyword evidence="4" id="KW-1185">Reference proteome</keyword>
<dbReference type="Gene3D" id="3.30.40.250">
    <property type="match status" value="1"/>
</dbReference>
<dbReference type="AlphaFoldDB" id="A0A1U7J2C6"/>
<comment type="caution">
    <text evidence="3">The sequence shown here is derived from an EMBL/GenBank/DDBJ whole genome shotgun (WGS) entry which is preliminary data.</text>
</comment>
<protein>
    <recommendedName>
        <fullName evidence="2">YcaO domain-containing protein</fullName>
    </recommendedName>
</protein>
<name>A0A1U7J2C6_9CYAN</name>
<dbReference type="PANTHER" id="PTHR37809:SF1">
    <property type="entry name" value="RIBOSOMAL PROTEIN S12 METHYLTHIOTRANSFERASE ACCESSORY FACTOR YCAO"/>
    <property type="match status" value="1"/>
</dbReference>
<feature type="region of interest" description="Disordered" evidence="1">
    <location>
        <begin position="1"/>
        <end position="22"/>
    </location>
</feature>
<feature type="region of interest" description="Disordered" evidence="1">
    <location>
        <begin position="394"/>
        <end position="416"/>
    </location>
</feature>
<gene>
    <name evidence="3" type="ORF">NIES30_17425</name>
</gene>
<dbReference type="Gene3D" id="3.30.1330.230">
    <property type="match status" value="1"/>
</dbReference>
<dbReference type="STRING" id="549789.NIES30_17425"/>
<evidence type="ECO:0000313" key="3">
    <source>
        <dbReference type="EMBL" id="OKH46206.1"/>
    </source>
</evidence>
<dbReference type="Proteomes" id="UP000185557">
    <property type="component" value="Unassembled WGS sequence"/>
</dbReference>
<dbReference type="Pfam" id="PF02624">
    <property type="entry name" value="YcaO"/>
    <property type="match status" value="1"/>
</dbReference>
<evidence type="ECO:0000259" key="2">
    <source>
        <dbReference type="PROSITE" id="PS51664"/>
    </source>
</evidence>
<dbReference type="EMBL" id="MRCG01000014">
    <property type="protein sequence ID" value="OKH46206.1"/>
    <property type="molecule type" value="Genomic_DNA"/>
</dbReference>
<organism evidence="3 4">
    <name type="scientific">Phormidium tenue NIES-30</name>
    <dbReference type="NCBI Taxonomy" id="549789"/>
    <lineage>
        <taxon>Bacteria</taxon>
        <taxon>Bacillati</taxon>
        <taxon>Cyanobacteriota</taxon>
        <taxon>Cyanophyceae</taxon>
        <taxon>Oscillatoriophycideae</taxon>
        <taxon>Oscillatoriales</taxon>
        <taxon>Oscillatoriaceae</taxon>
        <taxon>Phormidium</taxon>
    </lineage>
</organism>
<feature type="domain" description="YcaO" evidence="2">
    <location>
        <begin position="75"/>
        <end position="416"/>
    </location>
</feature>
<sequence>MTRLSQLTHRTPVRKQYHGGTHRIMEPEETWKRVQPILSRTGITRVANVTGLDHIGIPVFMVCRPNARSVSVSQGKGLSVSCARVSGVMEALELFHAENIHRPLHYSSYNEMSRRKRTTNVERICKTRHSPFNKDTPILWIEGVDLLSNEPTWVPYECVSMNTSLPHPPGSGCFLATSNGLASGNDIVEAVNHGLYEVIERDATTLWHFSDDANLSNRLLDLDTVDDVACKEGLERCRQAGVFVLAWDLTSDVGIPTFACLIGEDEYGLAYQRSAASGYGCHLDRGIALLRAITEAVQSRLTYIAGSRDDLFRDEYKDNVQTRIHLRQCEVLRGIKGSRKFHEIAVAATETVDSDLQLLIRRLQDVGVDEIVAVDLSDPELEVPVARVVVPGLEGPHSDPDYVPGPRGRAAQEVSV</sequence>
<reference evidence="3 4" key="1">
    <citation type="submission" date="2016-11" db="EMBL/GenBank/DDBJ databases">
        <title>Draft Genome Sequences of Nine Cyanobacterial Strains from Diverse Habitats.</title>
        <authorList>
            <person name="Zhu T."/>
            <person name="Hou S."/>
            <person name="Lu X."/>
            <person name="Hess W.R."/>
        </authorList>
    </citation>
    <scope>NUCLEOTIDE SEQUENCE [LARGE SCALE GENOMIC DNA]</scope>
    <source>
        <strain evidence="3 4">NIES-30</strain>
    </source>
</reference>
<dbReference type="PANTHER" id="PTHR37809">
    <property type="entry name" value="RIBOSOMAL PROTEIN S12 METHYLTHIOTRANSFERASE ACCESSORY FACTOR YCAO"/>
    <property type="match status" value="1"/>
</dbReference>
<dbReference type="PROSITE" id="PS51664">
    <property type="entry name" value="YCAO"/>
    <property type="match status" value="1"/>
</dbReference>
<accession>A0A1U7J2C6</accession>